<sequence length="403" mass="45101">MSTTSTKQHFIIGTLSMVAIGLLISIFYSPVWWVSLKAPQYPEAAFPQGIRIHFHVNGVFNGCEKVETEEKFEEEALNCKHEMDAINHYVGMYPIAAGAPVERAVSPFVFVLLGLMIIAFAIPNNRQRIMLMGAGSIVIAGWAYTTLYTEGGLNMQSSPYRDDLMSTMQLNPEEIESWSGTQAIEASYEEALARYFPTIGVDCDSYAEKMTYVDLYATQERPFEDLNDLLVNAGATPAVMSTFHEMYKMIQSDSSMTTEQQQSEFMSRCGIMADKVGMTDIERTELIMTITNIVFGGLLAAMALIIIGLWKMEKIFTWILILVPMALPIFFIMDYAGWLWWFGHNLSEMGAFTVKPFMPTVFGVGKVAQFATYSYPNYGFGLIMLNSVVLAAVALIRLKSSHN</sequence>
<keyword evidence="1" id="KW-0812">Transmembrane</keyword>
<gene>
    <name evidence="2" type="ORF">H8D24_03860</name>
</gene>
<feature type="transmembrane region" description="Helical" evidence="1">
    <location>
        <begin position="104"/>
        <end position="122"/>
    </location>
</feature>
<keyword evidence="1" id="KW-1133">Transmembrane helix</keyword>
<name>A0A8J6P3K2_9GAMM</name>
<dbReference type="Proteomes" id="UP000654401">
    <property type="component" value="Unassembled WGS sequence"/>
</dbReference>
<feature type="transmembrane region" description="Helical" evidence="1">
    <location>
        <begin position="12"/>
        <end position="33"/>
    </location>
</feature>
<dbReference type="AlphaFoldDB" id="A0A8J6P3K2"/>
<evidence type="ECO:0000313" key="3">
    <source>
        <dbReference type="Proteomes" id="UP000654401"/>
    </source>
</evidence>
<evidence type="ECO:0000256" key="1">
    <source>
        <dbReference type="SAM" id="Phobius"/>
    </source>
</evidence>
<feature type="transmembrane region" description="Helical" evidence="1">
    <location>
        <begin position="286"/>
        <end position="310"/>
    </location>
</feature>
<keyword evidence="1" id="KW-0472">Membrane</keyword>
<accession>A0A8J6P3K2</accession>
<feature type="transmembrane region" description="Helical" evidence="1">
    <location>
        <begin position="129"/>
        <end position="149"/>
    </location>
</feature>
<organism evidence="2 3">
    <name type="scientific">Candidatus Thiopontia autotrophica</name>
    <dbReference type="NCBI Taxonomy" id="2841688"/>
    <lineage>
        <taxon>Bacteria</taxon>
        <taxon>Pseudomonadati</taxon>
        <taxon>Pseudomonadota</taxon>
        <taxon>Gammaproteobacteria</taxon>
        <taxon>Candidatus Thiopontia</taxon>
    </lineage>
</organism>
<comment type="caution">
    <text evidence="2">The sequence shown here is derived from an EMBL/GenBank/DDBJ whole genome shotgun (WGS) entry which is preliminary data.</text>
</comment>
<proteinExistence type="predicted"/>
<protein>
    <submittedName>
        <fullName evidence="2">Uncharacterized protein</fullName>
    </submittedName>
</protein>
<feature type="transmembrane region" description="Helical" evidence="1">
    <location>
        <begin position="317"/>
        <end position="341"/>
    </location>
</feature>
<dbReference type="EMBL" id="JACNFK010000024">
    <property type="protein sequence ID" value="MBC8519529.1"/>
    <property type="molecule type" value="Genomic_DNA"/>
</dbReference>
<feature type="transmembrane region" description="Helical" evidence="1">
    <location>
        <begin position="378"/>
        <end position="398"/>
    </location>
</feature>
<reference evidence="2 3" key="1">
    <citation type="submission" date="2020-08" db="EMBL/GenBank/DDBJ databases">
        <title>Bridging the membrane lipid divide: bacteria of the FCB group superphylum have the potential to synthesize archaeal ether lipids.</title>
        <authorList>
            <person name="Villanueva L."/>
            <person name="Von Meijenfeldt F.A.B."/>
            <person name="Westbye A.B."/>
            <person name="Yadav S."/>
            <person name="Hopmans E.C."/>
            <person name="Dutilh B.E."/>
            <person name="Sinninghe Damste J.S."/>
        </authorList>
    </citation>
    <scope>NUCLEOTIDE SEQUENCE [LARGE SCALE GENOMIC DNA]</scope>
    <source>
        <strain evidence="2">NIOZ-UU100</strain>
    </source>
</reference>
<evidence type="ECO:0000313" key="2">
    <source>
        <dbReference type="EMBL" id="MBC8519529.1"/>
    </source>
</evidence>